<protein>
    <submittedName>
        <fullName evidence="2">Signal-transduction protein with cAMP-binding, CBS, and nucleotidyltransferase domain</fullName>
    </submittedName>
</protein>
<name>A0ABR9JBW9_9MICC</name>
<evidence type="ECO:0000256" key="1">
    <source>
        <dbReference type="SAM" id="MobiDB-lite"/>
    </source>
</evidence>
<organism evidence="2 3">
    <name type="scientific">Nesterenkonia lutea</name>
    <dbReference type="NCBI Taxonomy" id="272919"/>
    <lineage>
        <taxon>Bacteria</taxon>
        <taxon>Bacillati</taxon>
        <taxon>Actinomycetota</taxon>
        <taxon>Actinomycetes</taxon>
        <taxon>Micrococcales</taxon>
        <taxon>Micrococcaceae</taxon>
        <taxon>Nesterenkonia</taxon>
    </lineage>
</organism>
<comment type="caution">
    <text evidence="2">The sequence shown here is derived from an EMBL/GenBank/DDBJ whole genome shotgun (WGS) entry which is preliminary data.</text>
</comment>
<proteinExistence type="predicted"/>
<evidence type="ECO:0000313" key="2">
    <source>
        <dbReference type="EMBL" id="MBE1523426.1"/>
    </source>
</evidence>
<sequence length="171" mass="18221">MELTSSRTTTPSATSAPDGARASTTTVDQLMSSIERTISVTRSLEDAARLVSGTNTAALLLGLSHQPLGLISESDLASEAAEDPERWKRRRCACLAQSVEDSLTPTDSLETVLGRYRDAEAKPLLVVDDFQPVGILYPDDVFAWCLEERASVFDALGLVGDQSPPASPSPA</sequence>
<gene>
    <name evidence="2" type="ORF">H4W27_000544</name>
</gene>
<dbReference type="RefSeq" id="WP_192594582.1">
    <property type="nucleotide sequence ID" value="NZ_BAAALJ010000017.1"/>
</dbReference>
<accession>A0ABR9JBW9</accession>
<keyword evidence="3" id="KW-1185">Reference proteome</keyword>
<dbReference type="InterPro" id="IPR046342">
    <property type="entry name" value="CBS_dom_sf"/>
</dbReference>
<dbReference type="SUPFAM" id="SSF54631">
    <property type="entry name" value="CBS-domain pair"/>
    <property type="match status" value="1"/>
</dbReference>
<dbReference type="Gene3D" id="3.10.580.10">
    <property type="entry name" value="CBS-domain"/>
    <property type="match status" value="1"/>
</dbReference>
<dbReference type="EMBL" id="JADBED010000001">
    <property type="protein sequence ID" value="MBE1523426.1"/>
    <property type="molecule type" value="Genomic_DNA"/>
</dbReference>
<feature type="compositionally biased region" description="Low complexity" evidence="1">
    <location>
        <begin position="1"/>
        <end position="17"/>
    </location>
</feature>
<feature type="region of interest" description="Disordered" evidence="1">
    <location>
        <begin position="1"/>
        <end position="24"/>
    </location>
</feature>
<evidence type="ECO:0000313" key="3">
    <source>
        <dbReference type="Proteomes" id="UP000643525"/>
    </source>
</evidence>
<dbReference type="Proteomes" id="UP000643525">
    <property type="component" value="Unassembled WGS sequence"/>
</dbReference>
<reference evidence="2 3" key="1">
    <citation type="submission" date="2020-10" db="EMBL/GenBank/DDBJ databases">
        <title>Sequencing the genomes of 1000 actinobacteria strains.</title>
        <authorList>
            <person name="Klenk H.-P."/>
        </authorList>
    </citation>
    <scope>NUCLEOTIDE SEQUENCE [LARGE SCALE GENOMIC DNA]</scope>
    <source>
        <strain evidence="2 3">DSM 15666</strain>
    </source>
</reference>